<accession>A0ABS8AV13</accession>
<keyword evidence="2" id="KW-1185">Reference proteome</keyword>
<dbReference type="Proteomes" id="UP001165296">
    <property type="component" value="Unassembled WGS sequence"/>
</dbReference>
<gene>
    <name evidence="1" type="ORF">LGH74_15500</name>
</gene>
<comment type="caution">
    <text evidence="1">The sequence shown here is derived from an EMBL/GenBank/DDBJ whole genome shotgun (WGS) entry which is preliminary data.</text>
</comment>
<dbReference type="EMBL" id="JAJADR010000004">
    <property type="protein sequence ID" value="MCB2409398.1"/>
    <property type="molecule type" value="Genomic_DNA"/>
</dbReference>
<protein>
    <recommendedName>
        <fullName evidence="3">HipA N-terminal subdomain 1 domain-containing protein</fullName>
    </recommendedName>
</protein>
<dbReference type="SUPFAM" id="SSF160424">
    <property type="entry name" value="BH3703-like"/>
    <property type="match status" value="1"/>
</dbReference>
<organism evidence="1 2">
    <name type="scientific">Hymenobacter lucidus</name>
    <dbReference type="NCBI Taxonomy" id="2880930"/>
    <lineage>
        <taxon>Bacteria</taxon>
        <taxon>Pseudomonadati</taxon>
        <taxon>Bacteroidota</taxon>
        <taxon>Cytophagia</taxon>
        <taxon>Cytophagales</taxon>
        <taxon>Hymenobacteraceae</taxon>
        <taxon>Hymenobacter</taxon>
    </lineage>
</organism>
<name>A0ABS8AV13_9BACT</name>
<evidence type="ECO:0008006" key="3">
    <source>
        <dbReference type="Google" id="ProtNLM"/>
    </source>
</evidence>
<sequence>MNDRHLEYDERTAHSFEKLRQLMYDEAPFRGAWYTAVMTITQDGKFDTEFEYQEKPKFDHMPVPEAFAQDFEHFPRNEESTPDWLKEIVQQFGLTYHEPEPLA</sequence>
<evidence type="ECO:0000313" key="1">
    <source>
        <dbReference type="EMBL" id="MCB2409398.1"/>
    </source>
</evidence>
<dbReference type="RefSeq" id="WP_226177033.1">
    <property type="nucleotide sequence ID" value="NZ_JAJADR010000004.1"/>
</dbReference>
<evidence type="ECO:0000313" key="2">
    <source>
        <dbReference type="Proteomes" id="UP001165296"/>
    </source>
</evidence>
<proteinExistence type="predicted"/>
<dbReference type="InterPro" id="IPR036170">
    <property type="entry name" value="YezG-like_sf"/>
</dbReference>
<reference evidence="1" key="1">
    <citation type="submission" date="2021-10" db="EMBL/GenBank/DDBJ databases">
        <authorList>
            <person name="Dean J.D."/>
            <person name="Kim M.K."/>
            <person name="Newey C.N."/>
            <person name="Stoker T.S."/>
            <person name="Thompson D.W."/>
            <person name="Grose J.H."/>
        </authorList>
    </citation>
    <scope>NUCLEOTIDE SEQUENCE</scope>
    <source>
        <strain evidence="1">BT178</strain>
    </source>
</reference>